<dbReference type="PANTHER" id="PTHR42855:SF2">
    <property type="entry name" value="DRUG RESISTANCE ABC TRANSPORTER,ATP-BINDING PROTEIN"/>
    <property type="match status" value="1"/>
</dbReference>
<dbReference type="AlphaFoldDB" id="A0A6S6LVE4"/>
<dbReference type="GO" id="GO:0005524">
    <property type="term" value="F:ATP binding"/>
    <property type="evidence" value="ECO:0007669"/>
    <property type="project" value="UniProtKB-KW"/>
</dbReference>
<evidence type="ECO:0000256" key="2">
    <source>
        <dbReference type="ARBA" id="ARBA00022741"/>
    </source>
</evidence>
<keyword evidence="1" id="KW-0677">Repeat</keyword>
<protein>
    <submittedName>
        <fullName evidence="9">Bis-ABC ATPase YheS</fullName>
    </submittedName>
</protein>
<evidence type="ECO:0000256" key="3">
    <source>
        <dbReference type="ARBA" id="ARBA00022840"/>
    </source>
</evidence>
<keyword evidence="6" id="KW-0175">Coiled coil</keyword>
<dbReference type="GO" id="GO:0016887">
    <property type="term" value="F:ATP hydrolysis activity"/>
    <property type="evidence" value="ECO:0007669"/>
    <property type="project" value="InterPro"/>
</dbReference>
<dbReference type="InterPro" id="IPR032524">
    <property type="entry name" value="ABC_tran_C"/>
</dbReference>
<feature type="region of interest" description="Disordered" evidence="7">
    <location>
        <begin position="560"/>
        <end position="590"/>
    </location>
</feature>
<evidence type="ECO:0000256" key="5">
    <source>
        <dbReference type="ARBA" id="ARBA00061478"/>
    </source>
</evidence>
<dbReference type="CDD" id="cd03221">
    <property type="entry name" value="ABCF_EF-3"/>
    <property type="match status" value="2"/>
</dbReference>
<dbReference type="FunFam" id="3.40.50.300:FF:000309">
    <property type="entry name" value="ABC transporter ATP-binding protein"/>
    <property type="match status" value="1"/>
</dbReference>
<dbReference type="Pfam" id="PF12848">
    <property type="entry name" value="ABC_tran_Xtn"/>
    <property type="match status" value="1"/>
</dbReference>
<dbReference type="InterPro" id="IPR027417">
    <property type="entry name" value="P-loop_NTPase"/>
</dbReference>
<proteinExistence type="inferred from homology"/>
<comment type="similarity">
    <text evidence="5">Belongs to the ABC transporter superfamily. ABCF family. Uup subfamily.</text>
</comment>
<organism evidence="9 10">
    <name type="scientific">Citrifermentans bremense</name>
    <dbReference type="NCBI Taxonomy" id="60035"/>
    <lineage>
        <taxon>Bacteria</taxon>
        <taxon>Pseudomonadati</taxon>
        <taxon>Thermodesulfobacteriota</taxon>
        <taxon>Desulfuromonadia</taxon>
        <taxon>Geobacterales</taxon>
        <taxon>Geobacteraceae</taxon>
        <taxon>Citrifermentans</taxon>
    </lineage>
</organism>
<sequence>MLHLKKLSKDFAGKPLFTEISWHLKKGERVGLVGENGAGKSTLMRIIAGEVESTSGEIQIARGGTVGYLPQDGIVAKGQPLFAEVMTALSELQDIEREIAQLTARLERESHDAPGHDQLLDRFGHLQEEFRLKGGYSMESEVGNVLTGLGFSPADWEKECGEFSGGWQMRIALAKLLLKKPNVLLLDEPTNHLDIEARNWLEGYLQGYPYSVMLVSHDRFFLDQVCSRIAEVWNHDISDYHCNYSRYLVLREERVSALRDAKKRQDEEVEKIEDFISRFRYKTDKAALVQSRIKQLEKIERIVLPPERKKIRFSFPTPPKSGKTVMELTNVTKAYGSNVVLNGIDLTVESGERIALVGHNGAGKSTLMRVLASADVSSGSVKDGHNVIKDYFAQDQAQELEASRSAYDELLADAPFDMVPQLRDILGAFLFSGDDIHKKVGVLSGGERNRLALAKLLLRPSNLLLMDEPTNHLDLFSKEVLLEALKNFPGTVVFVSHDRHFIDGLATRVVEVGGGKLESFYGDYEYYLEKTSGMAPASAPDGGGRLTPSPVEMKMTDFADAGAGGDRLSRQQQREQDKQRQKEERARERKQAELEQKIAAKEGELAELEQAMAAPEFFSDHEAARVAGERHALLTDEIASLYQAWEAA</sequence>
<feature type="coiled-coil region" evidence="6">
    <location>
        <begin position="85"/>
        <end position="112"/>
    </location>
</feature>
<reference evidence="9 10" key="1">
    <citation type="submission" date="2020-06" db="EMBL/GenBank/DDBJ databases">
        <title>Interaction of electrochemicaly active bacteria, Geobacter bremensis R4 on different carbon anode.</title>
        <authorList>
            <person name="Meng L."/>
            <person name="Yoshida N."/>
        </authorList>
    </citation>
    <scope>NUCLEOTIDE SEQUENCE [LARGE SCALE GENOMIC DNA]</scope>
    <source>
        <strain evidence="9 10">R4</strain>
    </source>
</reference>
<feature type="domain" description="ABC transporter" evidence="8">
    <location>
        <begin position="326"/>
        <end position="539"/>
    </location>
</feature>
<dbReference type="Proteomes" id="UP000515472">
    <property type="component" value="Chromosome"/>
</dbReference>
<evidence type="ECO:0000256" key="4">
    <source>
        <dbReference type="ARBA" id="ARBA00049360"/>
    </source>
</evidence>
<dbReference type="InterPro" id="IPR032781">
    <property type="entry name" value="ABC_tran_Xtn"/>
</dbReference>
<dbReference type="InterPro" id="IPR017871">
    <property type="entry name" value="ABC_transporter-like_CS"/>
</dbReference>
<dbReference type="SMART" id="SM00382">
    <property type="entry name" value="AAA"/>
    <property type="match status" value="2"/>
</dbReference>
<dbReference type="RefSeq" id="WP_185244249.1">
    <property type="nucleotide sequence ID" value="NZ_AP023213.1"/>
</dbReference>
<name>A0A6S6LVE4_9BACT</name>
<dbReference type="InterPro" id="IPR003439">
    <property type="entry name" value="ABC_transporter-like_ATP-bd"/>
</dbReference>
<feature type="compositionally biased region" description="Basic and acidic residues" evidence="7">
    <location>
        <begin position="567"/>
        <end position="590"/>
    </location>
</feature>
<dbReference type="InterPro" id="IPR037118">
    <property type="entry name" value="Val-tRNA_synth_C_sf"/>
</dbReference>
<keyword evidence="2" id="KW-0547">Nucleotide-binding</keyword>
<dbReference type="Gene3D" id="3.40.50.300">
    <property type="entry name" value="P-loop containing nucleotide triphosphate hydrolases"/>
    <property type="match status" value="2"/>
</dbReference>
<evidence type="ECO:0000313" key="9">
    <source>
        <dbReference type="EMBL" id="BCG45947.1"/>
    </source>
</evidence>
<dbReference type="PROSITE" id="PS50893">
    <property type="entry name" value="ABC_TRANSPORTER_2"/>
    <property type="match status" value="2"/>
</dbReference>
<keyword evidence="3" id="KW-0067">ATP-binding</keyword>
<evidence type="ECO:0000313" key="10">
    <source>
        <dbReference type="Proteomes" id="UP000515472"/>
    </source>
</evidence>
<evidence type="ECO:0000259" key="8">
    <source>
        <dbReference type="PROSITE" id="PS50893"/>
    </source>
</evidence>
<dbReference type="Pfam" id="PF00005">
    <property type="entry name" value="ABC_tran"/>
    <property type="match status" value="2"/>
</dbReference>
<dbReference type="EMBL" id="AP023213">
    <property type="protein sequence ID" value="BCG45947.1"/>
    <property type="molecule type" value="Genomic_DNA"/>
</dbReference>
<gene>
    <name evidence="9" type="ORF">GEOBRER4_n0722</name>
</gene>
<dbReference type="KEGG" id="gbn:GEOBRER4_06970"/>
<comment type="catalytic activity">
    <reaction evidence="4">
        <text>ATP + H2O = ADP + phosphate + H(+)</text>
        <dbReference type="Rhea" id="RHEA:13065"/>
        <dbReference type="ChEBI" id="CHEBI:15377"/>
        <dbReference type="ChEBI" id="CHEBI:15378"/>
        <dbReference type="ChEBI" id="CHEBI:30616"/>
        <dbReference type="ChEBI" id="CHEBI:43474"/>
        <dbReference type="ChEBI" id="CHEBI:456216"/>
    </reaction>
</comment>
<dbReference type="Pfam" id="PF16326">
    <property type="entry name" value="ABC_tran_CTD"/>
    <property type="match status" value="1"/>
</dbReference>
<evidence type="ECO:0000256" key="7">
    <source>
        <dbReference type="SAM" id="MobiDB-lite"/>
    </source>
</evidence>
<dbReference type="InterPro" id="IPR051309">
    <property type="entry name" value="ABCF_ATPase"/>
</dbReference>
<dbReference type="GO" id="GO:0003677">
    <property type="term" value="F:DNA binding"/>
    <property type="evidence" value="ECO:0007669"/>
    <property type="project" value="InterPro"/>
</dbReference>
<dbReference type="PROSITE" id="PS00211">
    <property type="entry name" value="ABC_TRANSPORTER_1"/>
    <property type="match status" value="2"/>
</dbReference>
<dbReference type="Gene3D" id="1.10.287.380">
    <property type="entry name" value="Valyl-tRNA synthetase, C-terminal domain"/>
    <property type="match status" value="1"/>
</dbReference>
<accession>A0A6S6LVE4</accession>
<dbReference type="InterPro" id="IPR003593">
    <property type="entry name" value="AAA+_ATPase"/>
</dbReference>
<dbReference type="SUPFAM" id="SSF52540">
    <property type="entry name" value="P-loop containing nucleoside triphosphate hydrolases"/>
    <property type="match status" value="2"/>
</dbReference>
<dbReference type="PANTHER" id="PTHR42855">
    <property type="entry name" value="ABC TRANSPORTER ATP-BINDING SUBUNIT"/>
    <property type="match status" value="1"/>
</dbReference>
<keyword evidence="10" id="KW-1185">Reference proteome</keyword>
<feature type="domain" description="ABC transporter" evidence="8">
    <location>
        <begin position="2"/>
        <end position="259"/>
    </location>
</feature>
<dbReference type="FunFam" id="3.40.50.300:FF:000011">
    <property type="entry name" value="Putative ABC transporter ATP-binding component"/>
    <property type="match status" value="1"/>
</dbReference>
<evidence type="ECO:0000256" key="1">
    <source>
        <dbReference type="ARBA" id="ARBA00022737"/>
    </source>
</evidence>
<evidence type="ECO:0000256" key="6">
    <source>
        <dbReference type="SAM" id="Coils"/>
    </source>
</evidence>